<dbReference type="EMBL" id="JAJSOF020000015">
    <property type="protein sequence ID" value="KAJ4441167.1"/>
    <property type="molecule type" value="Genomic_DNA"/>
</dbReference>
<evidence type="ECO:0000313" key="2">
    <source>
        <dbReference type="EMBL" id="KAJ4441167.1"/>
    </source>
</evidence>
<protein>
    <submittedName>
        <fullName evidence="2">Uncharacterized protein</fullName>
    </submittedName>
</protein>
<keyword evidence="3" id="KW-1185">Reference proteome</keyword>
<name>A0ABQ8T5I8_PERAM</name>
<evidence type="ECO:0000313" key="3">
    <source>
        <dbReference type="Proteomes" id="UP001148838"/>
    </source>
</evidence>
<organism evidence="2 3">
    <name type="scientific">Periplaneta americana</name>
    <name type="common">American cockroach</name>
    <name type="synonym">Blatta americana</name>
    <dbReference type="NCBI Taxonomy" id="6978"/>
    <lineage>
        <taxon>Eukaryota</taxon>
        <taxon>Metazoa</taxon>
        <taxon>Ecdysozoa</taxon>
        <taxon>Arthropoda</taxon>
        <taxon>Hexapoda</taxon>
        <taxon>Insecta</taxon>
        <taxon>Pterygota</taxon>
        <taxon>Neoptera</taxon>
        <taxon>Polyneoptera</taxon>
        <taxon>Dictyoptera</taxon>
        <taxon>Blattodea</taxon>
        <taxon>Blattoidea</taxon>
        <taxon>Blattidae</taxon>
        <taxon>Blattinae</taxon>
        <taxon>Periplaneta</taxon>
    </lineage>
</organism>
<gene>
    <name evidence="2" type="ORF">ANN_11018</name>
</gene>
<comment type="caution">
    <text evidence="2">The sequence shown here is derived from an EMBL/GenBank/DDBJ whole genome shotgun (WGS) entry which is preliminary data.</text>
</comment>
<feature type="region of interest" description="Disordered" evidence="1">
    <location>
        <begin position="260"/>
        <end position="285"/>
    </location>
</feature>
<sequence length="361" mass="42004">MEILHIQPKSQKLNTLEQYEIYRHTKIHPNDILNTQLNFKTHTLLTLHYERNLIGNKRRQDQQRPVLKMTENRSKRVNKVTQLLDQDLKDRVRRQTHQRSRSLISLLSDYIAEVPCSSLTYPQTNLLRTSPADDLINAMREDRMILMPNVEKWDNLDKNPDCDLVCHKISPIPRLTVRFRNKLFFYGDGLLALRPTPKLEDHPYRLSTTGMFYGQELLGFGSPVTWCLDCDWRTRNDTMRAFNEIADLVTKQIVPVKEGIELRNTTEAPSGREASDNDTPTSTTPFTITQNEFFRILRRNLRGLARVFNMESRKAIEGAILSAKTRSRFSPRKAKPLINLVIDELPRSLNTPINLVLKLMN</sequence>
<reference evidence="2 3" key="1">
    <citation type="journal article" date="2022" name="Allergy">
        <title>Genome assembly and annotation of Periplaneta americana reveal a comprehensive cockroach allergen profile.</title>
        <authorList>
            <person name="Wang L."/>
            <person name="Xiong Q."/>
            <person name="Saelim N."/>
            <person name="Wang L."/>
            <person name="Nong W."/>
            <person name="Wan A.T."/>
            <person name="Shi M."/>
            <person name="Liu X."/>
            <person name="Cao Q."/>
            <person name="Hui J.H.L."/>
            <person name="Sookrung N."/>
            <person name="Leung T.F."/>
            <person name="Tungtrongchitr A."/>
            <person name="Tsui S.K.W."/>
        </authorList>
    </citation>
    <scope>NUCLEOTIDE SEQUENCE [LARGE SCALE GENOMIC DNA]</scope>
    <source>
        <strain evidence="2">PWHHKU_190912</strain>
    </source>
</reference>
<accession>A0ABQ8T5I8</accession>
<dbReference type="Proteomes" id="UP001148838">
    <property type="component" value="Unassembled WGS sequence"/>
</dbReference>
<evidence type="ECO:0000256" key="1">
    <source>
        <dbReference type="SAM" id="MobiDB-lite"/>
    </source>
</evidence>
<proteinExistence type="predicted"/>